<comment type="caution">
    <text evidence="2">The sequence shown here is derived from an EMBL/GenBank/DDBJ whole genome shotgun (WGS) entry which is preliminary data.</text>
</comment>
<organism evidence="2 3">
    <name type="scientific">Liparis tanakae</name>
    <name type="common">Tanaka's snailfish</name>
    <dbReference type="NCBI Taxonomy" id="230148"/>
    <lineage>
        <taxon>Eukaryota</taxon>
        <taxon>Metazoa</taxon>
        <taxon>Chordata</taxon>
        <taxon>Craniata</taxon>
        <taxon>Vertebrata</taxon>
        <taxon>Euteleostomi</taxon>
        <taxon>Actinopterygii</taxon>
        <taxon>Neopterygii</taxon>
        <taxon>Teleostei</taxon>
        <taxon>Neoteleostei</taxon>
        <taxon>Acanthomorphata</taxon>
        <taxon>Eupercaria</taxon>
        <taxon>Perciformes</taxon>
        <taxon>Cottioidei</taxon>
        <taxon>Cottales</taxon>
        <taxon>Liparidae</taxon>
        <taxon>Liparis</taxon>
    </lineage>
</organism>
<accession>A0A4Z2FV60</accession>
<evidence type="ECO:0000313" key="2">
    <source>
        <dbReference type="EMBL" id="TNN44693.1"/>
    </source>
</evidence>
<proteinExistence type="predicted"/>
<name>A0A4Z2FV60_9TELE</name>
<evidence type="ECO:0000256" key="1">
    <source>
        <dbReference type="SAM" id="MobiDB-lite"/>
    </source>
</evidence>
<dbReference type="EMBL" id="SRLO01000889">
    <property type="protein sequence ID" value="TNN44693.1"/>
    <property type="molecule type" value="Genomic_DNA"/>
</dbReference>
<sequence>MGRSIWSPGTAYGTTPLRCPSLTSRVQIDPVGTALPWVEAAWFLLHALNDKTSLSNELTEGGEPDTFAPHNNTRMHAQPPGSAAA</sequence>
<protein>
    <submittedName>
        <fullName evidence="2">Uncharacterized protein</fullName>
    </submittedName>
</protein>
<evidence type="ECO:0000313" key="3">
    <source>
        <dbReference type="Proteomes" id="UP000314294"/>
    </source>
</evidence>
<feature type="region of interest" description="Disordered" evidence="1">
    <location>
        <begin position="55"/>
        <end position="85"/>
    </location>
</feature>
<keyword evidence="3" id="KW-1185">Reference proteome</keyword>
<dbReference type="Proteomes" id="UP000314294">
    <property type="component" value="Unassembled WGS sequence"/>
</dbReference>
<dbReference type="AlphaFoldDB" id="A0A4Z2FV60"/>
<gene>
    <name evidence="2" type="ORF">EYF80_045122</name>
</gene>
<reference evidence="2 3" key="1">
    <citation type="submission" date="2019-03" db="EMBL/GenBank/DDBJ databases">
        <title>First draft genome of Liparis tanakae, snailfish: a comprehensive survey of snailfish specific genes.</title>
        <authorList>
            <person name="Kim W."/>
            <person name="Song I."/>
            <person name="Jeong J.-H."/>
            <person name="Kim D."/>
            <person name="Kim S."/>
            <person name="Ryu S."/>
            <person name="Song J.Y."/>
            <person name="Lee S.K."/>
        </authorList>
    </citation>
    <scope>NUCLEOTIDE SEQUENCE [LARGE SCALE GENOMIC DNA]</scope>
    <source>
        <tissue evidence="2">Muscle</tissue>
    </source>
</reference>